<feature type="transmembrane region" description="Helical" evidence="1">
    <location>
        <begin position="12"/>
        <end position="34"/>
    </location>
</feature>
<feature type="transmembrane region" description="Helical" evidence="1">
    <location>
        <begin position="198"/>
        <end position="217"/>
    </location>
</feature>
<reference evidence="2 3" key="1">
    <citation type="submission" date="2015-09" db="EMBL/GenBank/DDBJ databases">
        <title>Identification and resolution of microdiversity through metagenomic sequencing of parallel consortia.</title>
        <authorList>
            <person name="Nelson W.C."/>
            <person name="Romine M.F."/>
            <person name="Lindemann S.R."/>
        </authorList>
    </citation>
    <scope>NUCLEOTIDE SEQUENCE [LARGE SCALE GENOMIC DNA]</scope>
    <source>
        <strain evidence="2">HL-49</strain>
    </source>
</reference>
<evidence type="ECO:0000313" key="2">
    <source>
        <dbReference type="EMBL" id="KPQ11296.1"/>
    </source>
</evidence>
<keyword evidence="1" id="KW-0812">Transmembrane</keyword>
<feature type="transmembrane region" description="Helical" evidence="1">
    <location>
        <begin position="223"/>
        <end position="244"/>
    </location>
</feature>
<evidence type="ECO:0000313" key="3">
    <source>
        <dbReference type="Proteomes" id="UP000050421"/>
    </source>
</evidence>
<organism evidence="2 3">
    <name type="scientific">Algoriphagus marincola HL-49</name>
    <dbReference type="NCBI Taxonomy" id="1305737"/>
    <lineage>
        <taxon>Bacteria</taxon>
        <taxon>Pseudomonadati</taxon>
        <taxon>Bacteroidota</taxon>
        <taxon>Cytophagia</taxon>
        <taxon>Cytophagales</taxon>
        <taxon>Cyclobacteriaceae</taxon>
        <taxon>Algoriphagus</taxon>
    </lineage>
</organism>
<feature type="transmembrane region" description="Helical" evidence="1">
    <location>
        <begin position="145"/>
        <end position="162"/>
    </location>
</feature>
<feature type="transmembrane region" description="Helical" evidence="1">
    <location>
        <begin position="80"/>
        <end position="98"/>
    </location>
</feature>
<feature type="transmembrane region" description="Helical" evidence="1">
    <location>
        <begin position="168"/>
        <end position="186"/>
    </location>
</feature>
<keyword evidence="1" id="KW-0472">Membrane</keyword>
<name>A0A0P7XUY7_9BACT</name>
<evidence type="ECO:0000256" key="1">
    <source>
        <dbReference type="SAM" id="Phobius"/>
    </source>
</evidence>
<keyword evidence="1" id="KW-1133">Transmembrane helix</keyword>
<accession>A0A0P7XUY7</accession>
<dbReference type="EMBL" id="LJXT01000123">
    <property type="protein sequence ID" value="KPQ11296.1"/>
    <property type="molecule type" value="Genomic_DNA"/>
</dbReference>
<dbReference type="STRING" id="1305737.GCA_000526355_01126"/>
<comment type="caution">
    <text evidence="2">The sequence shown here is derived from an EMBL/GenBank/DDBJ whole genome shotgun (WGS) entry which is preliminary data.</text>
</comment>
<protein>
    <recommendedName>
        <fullName evidence="4">DoxX protein</fullName>
    </recommendedName>
</protein>
<evidence type="ECO:0008006" key="4">
    <source>
        <dbReference type="Google" id="ProtNLM"/>
    </source>
</evidence>
<dbReference type="PATRIC" id="fig|1305737.6.peg.36"/>
<feature type="transmembrane region" description="Helical" evidence="1">
    <location>
        <begin position="54"/>
        <end position="73"/>
    </location>
</feature>
<dbReference type="Proteomes" id="UP000050421">
    <property type="component" value="Unassembled WGS sequence"/>
</dbReference>
<dbReference type="OrthoDB" id="1492738at2"/>
<gene>
    <name evidence="2" type="ORF">HLUCCX10_15355</name>
</gene>
<sequence>MPLSNRNIVSLFFRLILGFVYLSAGFSKFAPDYIGNVIGPSKLPDDLFPIEVLYLFYTMAFLQILAGTLILSLRYAGAGLLVLLPLTTSIFIFTLVAGFGATPIINVILLGITILEVYKEYVIFSKHGLDQSFISYMLRKNEDQYPKKIVHIIVLLIILNFISLPFQYIHLTILLSAALCLLTVILMQLNGLIILDRLSIIIFMLFSLSVINGIWLKELVPNFFYKVLVLIPIGTIIGLLRLVWYRYIIKKQLS</sequence>
<proteinExistence type="predicted"/>
<dbReference type="AlphaFoldDB" id="A0A0P7XUY7"/>